<feature type="binding site" description="in other chain" evidence="8">
    <location>
        <position position="162"/>
    </location>
    <ligand>
        <name>deamido-NAD(+)</name>
        <dbReference type="ChEBI" id="CHEBI:58437"/>
        <note>ligand shared between two neighboring subunits</note>
    </ligand>
</feature>
<dbReference type="GO" id="GO:0005737">
    <property type="term" value="C:cytoplasm"/>
    <property type="evidence" value="ECO:0007669"/>
    <property type="project" value="InterPro"/>
</dbReference>
<keyword evidence="6 8" id="KW-0460">Magnesium</keyword>
<evidence type="ECO:0000256" key="2">
    <source>
        <dbReference type="ARBA" id="ARBA00022598"/>
    </source>
</evidence>
<feature type="binding site" evidence="8">
    <location>
        <position position="178"/>
    </location>
    <ligand>
        <name>ATP</name>
        <dbReference type="ChEBI" id="CHEBI:30616"/>
    </ligand>
</feature>
<dbReference type="EC" id="6.3.1.5" evidence="8 10"/>
<dbReference type="SUPFAM" id="SSF52402">
    <property type="entry name" value="Adenine nucleotide alpha hydrolases-like"/>
    <property type="match status" value="1"/>
</dbReference>
<feature type="binding site" evidence="8">
    <location>
        <position position="169"/>
    </location>
    <ligand>
        <name>deamido-NAD(+)</name>
        <dbReference type="ChEBI" id="CHEBI:58437"/>
        <note>ligand shared between two neighboring subunits</note>
    </ligand>
</feature>
<feature type="binding site" description="in other chain" evidence="8">
    <location>
        <begin position="260"/>
        <end position="261"/>
    </location>
    <ligand>
        <name>deamido-NAD(+)</name>
        <dbReference type="ChEBI" id="CHEBI:58437"/>
        <note>ligand shared between two neighboring subunits</note>
    </ligand>
</feature>
<dbReference type="InterPro" id="IPR003694">
    <property type="entry name" value="NAD_synthase"/>
</dbReference>
<comment type="subunit">
    <text evidence="8">Homodimer.</text>
</comment>
<dbReference type="InterPro" id="IPR022926">
    <property type="entry name" value="NH(3)-dep_NAD(+)_synth"/>
</dbReference>
<sequence length="271" mass="29236">MAAPPWVSPLNQDVLDELTGDCSGHAEQMGRLLLEQVGQSGANGIVLGLSGGVDSAVAAAAAARVLRDRTLALVMPDSDVSPESETVDALGLVDRLRIGYKLLDISPIVRAYSLYLEPDERARGNLRARVRMCILYYYANLEGRLVVGAGDKSERLLGYFTKFGDGASDVELLAGLFKSQVRKVAGHLGVPGNIISKKSSPHLWSGHLAEKELGASYEEIDSILYCTLDRGMDTLEAAAHCDIDKDRALRIMEMHRKSAHKRSPPAGAPVQ</sequence>
<comment type="similarity">
    <text evidence="1 8 9">Belongs to the NAD synthetase family.</text>
</comment>
<evidence type="ECO:0000256" key="3">
    <source>
        <dbReference type="ARBA" id="ARBA00022723"/>
    </source>
</evidence>
<dbReference type="KEGG" id="csy:CENSYa_1345"/>
<keyword evidence="7 8" id="KW-0520">NAD</keyword>
<feature type="binding site" evidence="8">
    <location>
        <begin position="48"/>
        <end position="55"/>
    </location>
    <ligand>
        <name>ATP</name>
        <dbReference type="ChEBI" id="CHEBI:30616"/>
    </ligand>
</feature>
<feature type="binding site" evidence="8">
    <location>
        <position position="154"/>
    </location>
    <ligand>
        <name>Mg(2+)</name>
        <dbReference type="ChEBI" id="CHEBI:18420"/>
    </ligand>
</feature>
<evidence type="ECO:0000259" key="11">
    <source>
        <dbReference type="Pfam" id="PF02540"/>
    </source>
</evidence>
<evidence type="ECO:0000256" key="1">
    <source>
        <dbReference type="ARBA" id="ARBA00005859"/>
    </source>
</evidence>
<dbReference type="AlphaFoldDB" id="A0RXA1"/>
<keyword evidence="3 8" id="KW-0479">Metal-binding</keyword>
<proteinExistence type="inferred from homology"/>
<dbReference type="NCBIfam" id="TIGR00552">
    <property type="entry name" value="nadE"/>
    <property type="match status" value="1"/>
</dbReference>
<evidence type="ECO:0000256" key="7">
    <source>
        <dbReference type="ARBA" id="ARBA00023027"/>
    </source>
</evidence>
<dbReference type="InterPro" id="IPR022310">
    <property type="entry name" value="NAD/GMP_synthase"/>
</dbReference>
<dbReference type="GO" id="GO:0009435">
    <property type="term" value="P:NAD+ biosynthetic process"/>
    <property type="evidence" value="ECO:0007669"/>
    <property type="project" value="UniProtKB-UniRule"/>
</dbReference>
<accession>A0RXA1</accession>
<evidence type="ECO:0000256" key="8">
    <source>
        <dbReference type="HAMAP-Rule" id="MF_00193"/>
    </source>
</evidence>
<evidence type="ECO:0000256" key="6">
    <source>
        <dbReference type="ARBA" id="ARBA00022842"/>
    </source>
</evidence>
<comment type="caution">
    <text evidence="8">Lacks conserved residue(s) required for the propagation of feature annotation.</text>
</comment>
<feature type="binding site" evidence="8">
    <location>
        <position position="54"/>
    </location>
    <ligand>
        <name>Mg(2+)</name>
        <dbReference type="ChEBI" id="CHEBI:18420"/>
    </ligand>
</feature>
<dbReference type="HOGENOM" id="CLU_059327_1_1_2"/>
<evidence type="ECO:0000256" key="5">
    <source>
        <dbReference type="ARBA" id="ARBA00022840"/>
    </source>
</evidence>
<dbReference type="PATRIC" id="fig|414004.10.peg.1229"/>
<gene>
    <name evidence="8" type="primary">nadE</name>
    <name evidence="12" type="ordered locus">CENSYa_1345</name>
</gene>
<dbReference type="STRING" id="414004.CENSYa_1345"/>
<dbReference type="Pfam" id="PF02540">
    <property type="entry name" value="NAD_synthase"/>
    <property type="match status" value="1"/>
</dbReference>
<dbReference type="GO" id="GO:0046872">
    <property type="term" value="F:metal ion binding"/>
    <property type="evidence" value="ECO:0007669"/>
    <property type="project" value="UniProtKB-KW"/>
</dbReference>
<dbReference type="CDD" id="cd00553">
    <property type="entry name" value="NAD_synthase"/>
    <property type="match status" value="1"/>
</dbReference>
<name>A0RXA1_CENSY</name>
<dbReference type="GO" id="GO:0003952">
    <property type="term" value="F:NAD+ synthase (glutamine-hydrolyzing) activity"/>
    <property type="evidence" value="ECO:0007669"/>
    <property type="project" value="InterPro"/>
</dbReference>
<dbReference type="EnsemblBacteria" id="ABK77968">
    <property type="protein sequence ID" value="ABK77968"/>
    <property type="gene ID" value="CENSYa_1345"/>
</dbReference>
<keyword evidence="13" id="KW-1185">Reference proteome</keyword>
<dbReference type="NCBIfam" id="NF010587">
    <property type="entry name" value="PRK13980.1"/>
    <property type="match status" value="1"/>
</dbReference>
<protein>
    <recommendedName>
        <fullName evidence="8 10">NH(3)-dependent NAD(+) synthetase</fullName>
        <ecNumber evidence="8 10">6.3.1.5</ecNumber>
    </recommendedName>
</protein>
<reference evidence="12 13" key="1">
    <citation type="journal article" date="2006" name="Proc. Natl. Acad. Sci. U.S.A.">
        <title>Genomic analysis of the uncultivated marine crenarchaeote Cenarchaeum symbiosum.</title>
        <authorList>
            <person name="Hallam S.J."/>
            <person name="Konstantinidis K.T."/>
            <person name="Putnam N."/>
            <person name="Schleper C."/>
            <person name="Watanabe Y."/>
            <person name="Sugahara J."/>
            <person name="Preston C."/>
            <person name="de la Torre J."/>
            <person name="Richardson P.M."/>
            <person name="DeLong E.F."/>
        </authorList>
    </citation>
    <scope>NUCLEOTIDE SEQUENCE [LARGE SCALE GENOMIC DNA]</scope>
    <source>
        <strain evidence="13">A</strain>
    </source>
</reference>
<dbReference type="UniPathway" id="UPA00253">
    <property type="reaction ID" value="UER00333"/>
</dbReference>
<dbReference type="Gene3D" id="3.40.50.620">
    <property type="entry name" value="HUPs"/>
    <property type="match status" value="1"/>
</dbReference>
<dbReference type="EMBL" id="DP000238">
    <property type="protein sequence ID" value="ABK77968.1"/>
    <property type="molecule type" value="Genomic_DNA"/>
</dbReference>
<dbReference type="HAMAP" id="MF_00193">
    <property type="entry name" value="NadE_ammonia_dep"/>
    <property type="match status" value="1"/>
</dbReference>
<feature type="domain" description="NAD/GMP synthase" evidence="11">
    <location>
        <begin position="31"/>
        <end position="265"/>
    </location>
</feature>
<feature type="binding site" evidence="8">
    <location>
        <position position="200"/>
    </location>
    <ligand>
        <name>ATP</name>
        <dbReference type="ChEBI" id="CHEBI:30616"/>
    </ligand>
</feature>
<comment type="catalytic activity">
    <reaction evidence="8 10">
        <text>deamido-NAD(+) + NH4(+) + ATP = AMP + diphosphate + NAD(+) + H(+)</text>
        <dbReference type="Rhea" id="RHEA:21188"/>
        <dbReference type="ChEBI" id="CHEBI:15378"/>
        <dbReference type="ChEBI" id="CHEBI:28938"/>
        <dbReference type="ChEBI" id="CHEBI:30616"/>
        <dbReference type="ChEBI" id="CHEBI:33019"/>
        <dbReference type="ChEBI" id="CHEBI:57540"/>
        <dbReference type="ChEBI" id="CHEBI:58437"/>
        <dbReference type="ChEBI" id="CHEBI:456215"/>
        <dbReference type="EC" id="6.3.1.5"/>
    </reaction>
</comment>
<feature type="binding site" description="in other chain" evidence="8">
    <location>
        <position position="129"/>
    </location>
    <ligand>
        <name>deamido-NAD(+)</name>
        <dbReference type="ChEBI" id="CHEBI:58437"/>
        <note>ligand shared between two neighboring subunits</note>
    </ligand>
</feature>
<dbReference type="GO" id="GO:0004359">
    <property type="term" value="F:glutaminase activity"/>
    <property type="evidence" value="ECO:0007669"/>
    <property type="project" value="InterPro"/>
</dbReference>
<dbReference type="PANTHER" id="PTHR23090">
    <property type="entry name" value="NH 3 /GLUTAMINE-DEPENDENT NAD + SYNTHETASE"/>
    <property type="match status" value="1"/>
</dbReference>
<organism evidence="12 13">
    <name type="scientific">Cenarchaeum symbiosum (strain A)</name>
    <dbReference type="NCBI Taxonomy" id="414004"/>
    <lineage>
        <taxon>Archaea</taxon>
        <taxon>Nitrososphaerota</taxon>
        <taxon>Candidatus Cenarchaeales</taxon>
        <taxon>Candidatus Cenarchaeaceae</taxon>
        <taxon>Candidatus Cenarchaeum</taxon>
    </lineage>
</organism>
<evidence type="ECO:0000256" key="9">
    <source>
        <dbReference type="RuleBase" id="RU003811"/>
    </source>
</evidence>
<keyword evidence="4 8" id="KW-0547">Nucleotide-binding</keyword>
<keyword evidence="2 8" id="KW-0436">Ligase</keyword>
<comment type="pathway">
    <text evidence="8">Cofactor biosynthesis; NAD(+) biosynthesis; NAD(+) from deamido-NAD(+) (ammonia route): step 1/1.</text>
</comment>
<dbReference type="PANTHER" id="PTHR23090:SF9">
    <property type="entry name" value="GLUTAMINE-DEPENDENT NAD(+) SYNTHETASE"/>
    <property type="match status" value="1"/>
</dbReference>
<evidence type="ECO:0000256" key="4">
    <source>
        <dbReference type="ARBA" id="ARBA00022741"/>
    </source>
</evidence>
<comment type="function">
    <text evidence="8">Catalyzes the ATP-dependent amidation of deamido-NAD to form NAD. Uses ammonia as a nitrogen source.</text>
</comment>
<dbReference type="GO" id="GO:0005524">
    <property type="term" value="F:ATP binding"/>
    <property type="evidence" value="ECO:0007669"/>
    <property type="project" value="UniProtKB-UniRule"/>
</dbReference>
<keyword evidence="5 8" id="KW-0067">ATP-binding</keyword>
<evidence type="ECO:0000313" key="12">
    <source>
        <dbReference type="EMBL" id="ABK77968.1"/>
    </source>
</evidence>
<dbReference type="GO" id="GO:0008795">
    <property type="term" value="F:NAD+ synthase activity"/>
    <property type="evidence" value="ECO:0007669"/>
    <property type="project" value="UniProtKB-UniRule"/>
</dbReference>
<dbReference type="InterPro" id="IPR014729">
    <property type="entry name" value="Rossmann-like_a/b/a_fold"/>
</dbReference>
<evidence type="ECO:0000313" key="13">
    <source>
        <dbReference type="Proteomes" id="UP000000758"/>
    </source>
</evidence>
<dbReference type="Proteomes" id="UP000000758">
    <property type="component" value="Chromosome"/>
</dbReference>
<evidence type="ECO:0000256" key="10">
    <source>
        <dbReference type="RuleBase" id="RU003812"/>
    </source>
</evidence>